<accession>A0A942Z7X8</accession>
<sequence>MDKRAINNKGSVLIMLLIVFSILTVLGTTIYSVAVTNYKIETVSGKRKENLYLAEAGIEEAHLILTNVIEEAIDIGNQAATEIVNNIKIADKESDYILDDGSIDWDKVYEKQETVFKASYKKHIEENLEDTINDMTKYSLIKKENYIITSEYDKDQNTIGIRSKFSKDDIKREVFASYKLLEPPYNQSYYYHSNIVEVPKDILFTKGLYTEKNLKNDSNELKIKGDIYVKGDIFIGTSTNSNIEEFSVKEGDTIAYGDIRVNSNNGKTIDFSGDTHANNFIIDKESKNSTVDITTLYTKDDLEIEGSKTNITIDNYYGYTYGEHGHMDGRDVAGPADSSSINIESSDLGNGTSLKITNEMRVLGTSFVEKIELEDKELKYDNGQYQTGESISIKGNYRAYTKILNLTDVVSYYPPFMFVNKSINGKANHFIEYKNETTPHNLILGNESIDIPASNITSLGITLDNGEIKEPKVSQYNFYWKKLQGEVENLKGKLKNGTIKNRLDIENNKNDNFLSNEKNEIICITDKDVYISGKNDTHTGENVIDADDAIKGIIITSGKVILSGKIDFTGTIIAGDDIEIKNGSKVELTYDEDYLLKLLGQNLVAFKDLFTKDPEETIPTLIHEELGVENNSRNDMDKFIKIIEWKLNL</sequence>
<reference evidence="2" key="1">
    <citation type="submission" date="2019-12" db="EMBL/GenBank/DDBJ databases">
        <title>Clostridiaceae gen. nov. sp. nov., isolated from sediment in Xinjiang, China.</title>
        <authorList>
            <person name="Zhang R."/>
        </authorList>
    </citation>
    <scope>NUCLEOTIDE SEQUENCE</scope>
    <source>
        <strain evidence="2">D2Q-11</strain>
    </source>
</reference>
<evidence type="ECO:0008006" key="4">
    <source>
        <dbReference type="Google" id="ProtNLM"/>
    </source>
</evidence>
<organism evidence="2 3">
    <name type="scientific">Anaeromonas frigoriresistens</name>
    <dbReference type="NCBI Taxonomy" id="2683708"/>
    <lineage>
        <taxon>Bacteria</taxon>
        <taxon>Bacillati</taxon>
        <taxon>Bacillota</taxon>
        <taxon>Tissierellia</taxon>
        <taxon>Tissierellales</taxon>
        <taxon>Thermohalobacteraceae</taxon>
        <taxon>Anaeromonas</taxon>
    </lineage>
</organism>
<keyword evidence="1" id="KW-1133">Transmembrane helix</keyword>
<dbReference type="EMBL" id="WSFT01000053">
    <property type="protein sequence ID" value="MBS4540006.1"/>
    <property type="molecule type" value="Genomic_DNA"/>
</dbReference>
<gene>
    <name evidence="2" type="ORF">GOQ27_16130</name>
</gene>
<dbReference type="Proteomes" id="UP000724672">
    <property type="component" value="Unassembled WGS sequence"/>
</dbReference>
<proteinExistence type="predicted"/>
<dbReference type="RefSeq" id="WP_203367904.1">
    <property type="nucleotide sequence ID" value="NZ_WSFT01000053.1"/>
</dbReference>
<keyword evidence="1" id="KW-0812">Transmembrane</keyword>
<comment type="caution">
    <text evidence="2">The sequence shown here is derived from an EMBL/GenBank/DDBJ whole genome shotgun (WGS) entry which is preliminary data.</text>
</comment>
<feature type="transmembrane region" description="Helical" evidence="1">
    <location>
        <begin position="12"/>
        <end position="34"/>
    </location>
</feature>
<evidence type="ECO:0000313" key="2">
    <source>
        <dbReference type="EMBL" id="MBS4540006.1"/>
    </source>
</evidence>
<keyword evidence="3" id="KW-1185">Reference proteome</keyword>
<name>A0A942Z7X8_9FIRM</name>
<protein>
    <recommendedName>
        <fullName evidence="4">Type 4 fimbrial biogenesis protein PilX N-terminal domain-containing protein</fullName>
    </recommendedName>
</protein>
<dbReference type="AlphaFoldDB" id="A0A942Z7X8"/>
<evidence type="ECO:0000256" key="1">
    <source>
        <dbReference type="SAM" id="Phobius"/>
    </source>
</evidence>
<evidence type="ECO:0000313" key="3">
    <source>
        <dbReference type="Proteomes" id="UP000724672"/>
    </source>
</evidence>
<keyword evidence="1" id="KW-0472">Membrane</keyword>